<keyword evidence="2" id="KW-0285">Flavoprotein</keyword>
<feature type="domain" description="FAD-binding PCMH-type" evidence="6">
    <location>
        <begin position="65"/>
        <end position="273"/>
    </location>
</feature>
<protein>
    <recommendedName>
        <fullName evidence="6">FAD-binding PCMH-type domain-containing protein</fullName>
    </recommendedName>
</protein>
<organism evidence="7 8">
    <name type="scientific">Ramalina farinacea</name>
    <dbReference type="NCBI Taxonomy" id="258253"/>
    <lineage>
        <taxon>Eukaryota</taxon>
        <taxon>Fungi</taxon>
        <taxon>Dikarya</taxon>
        <taxon>Ascomycota</taxon>
        <taxon>Pezizomycotina</taxon>
        <taxon>Lecanoromycetes</taxon>
        <taxon>OSLEUM clade</taxon>
        <taxon>Lecanoromycetidae</taxon>
        <taxon>Lecanorales</taxon>
        <taxon>Lecanorineae</taxon>
        <taxon>Ramalinaceae</taxon>
        <taxon>Ramalina</taxon>
    </lineage>
</organism>
<dbReference type="PROSITE" id="PS51257">
    <property type="entry name" value="PROKAR_LIPOPROTEIN"/>
    <property type="match status" value="1"/>
</dbReference>
<dbReference type="InterPro" id="IPR050416">
    <property type="entry name" value="FAD-linked_Oxidoreductase"/>
</dbReference>
<dbReference type="EMBL" id="JAPUFD010000026">
    <property type="protein sequence ID" value="MDI1493405.1"/>
    <property type="molecule type" value="Genomic_DNA"/>
</dbReference>
<gene>
    <name evidence="7" type="ORF">OHK93_005194</name>
</gene>
<evidence type="ECO:0000256" key="1">
    <source>
        <dbReference type="ARBA" id="ARBA00005466"/>
    </source>
</evidence>
<evidence type="ECO:0000313" key="7">
    <source>
        <dbReference type="EMBL" id="MDI1493405.1"/>
    </source>
</evidence>
<keyword evidence="8" id="KW-1185">Reference proteome</keyword>
<feature type="signal peptide" evidence="5">
    <location>
        <begin position="1"/>
        <end position="22"/>
    </location>
</feature>
<evidence type="ECO:0000313" key="8">
    <source>
        <dbReference type="Proteomes" id="UP001161017"/>
    </source>
</evidence>
<proteinExistence type="inferred from homology"/>
<dbReference type="SUPFAM" id="SSF56176">
    <property type="entry name" value="FAD-binding/transporter-associated domain-like"/>
    <property type="match status" value="1"/>
</dbReference>
<dbReference type="AlphaFoldDB" id="A0AA43QVN7"/>
<dbReference type="InterPro" id="IPR006094">
    <property type="entry name" value="Oxid_FAD_bind_N"/>
</dbReference>
<dbReference type="PANTHER" id="PTHR42973:SF13">
    <property type="entry name" value="FAD-BINDING PCMH-TYPE DOMAIN-CONTAINING PROTEIN"/>
    <property type="match status" value="1"/>
</dbReference>
<dbReference type="InterPro" id="IPR016169">
    <property type="entry name" value="FAD-bd_PCMH_sub2"/>
</dbReference>
<sequence>MGHTMKQLLGLVVLWSSTVVGSLNSTQNATTTACLQLNSSLNNVTLVPSESQYLPSSQDNWSETCWKTPTCIVQPLNNAEIQNAVQVLTEHNVKFAIRSGGHSPSPFAANIDDGVLIDLSKFNQAIYDAPNSLVKVGAGMRWGEVHQVLDPHNVTVVGGRVLNVGVGGLVLGSGLSYLSDLYGLVCDNVVNFEVRLVAGARCAFCNIHQIVLANASITNANATSNQDLFRALKGGANNFGMSIAPFKPQVVRPRLTKASLGIVVSFTLSTYPIFQVWGGIKTYSLEQLPALFASMYQYQSNPNKDPYANLMFQAFTTNETVGGVLNMVYLKPEVSPPAFAPFYSIPTTGDTTKLQTLTQMMGGQRVPPLTRWDWFATSFKPNPSLYSKIASIMVSAPELADIQAVQGGSLALGLQPISASVVHAGAARGGGNSLGLQAVNQTWFALDVGWLDAGKDQQIRTATGAIRERIASAAKEEGEQVEYLFMNDANTEQDVIAHYGAESVGRLREVQRRYDPDFVFEKLVSGGWKLPGVNE</sequence>
<dbReference type="Proteomes" id="UP001161017">
    <property type="component" value="Unassembled WGS sequence"/>
</dbReference>
<keyword evidence="4" id="KW-0560">Oxidoreductase</keyword>
<keyword evidence="3" id="KW-0274">FAD</keyword>
<accession>A0AA43QVN7</accession>
<comment type="similarity">
    <text evidence="1">Belongs to the oxygen-dependent FAD-linked oxidoreductase family.</text>
</comment>
<dbReference type="Pfam" id="PF01565">
    <property type="entry name" value="FAD_binding_4"/>
    <property type="match status" value="1"/>
</dbReference>
<feature type="chain" id="PRO_5041300806" description="FAD-binding PCMH-type domain-containing protein" evidence="5">
    <location>
        <begin position="23"/>
        <end position="535"/>
    </location>
</feature>
<dbReference type="GO" id="GO:0016491">
    <property type="term" value="F:oxidoreductase activity"/>
    <property type="evidence" value="ECO:0007669"/>
    <property type="project" value="UniProtKB-KW"/>
</dbReference>
<keyword evidence="5" id="KW-0732">Signal</keyword>
<reference evidence="7" key="1">
    <citation type="journal article" date="2023" name="Genome Biol. Evol.">
        <title>First Whole Genome Sequence and Flow Cytometry Genome Size Data for the Lichen-Forming Fungus Ramalina farinacea (Ascomycota).</title>
        <authorList>
            <person name="Llewellyn T."/>
            <person name="Mian S."/>
            <person name="Hill R."/>
            <person name="Leitch I.J."/>
            <person name="Gaya E."/>
        </authorList>
    </citation>
    <scope>NUCLEOTIDE SEQUENCE</scope>
    <source>
        <strain evidence="7">LIQ254RAFAR</strain>
    </source>
</reference>
<dbReference type="Gene3D" id="3.30.465.10">
    <property type="match status" value="1"/>
</dbReference>
<dbReference type="InterPro" id="IPR016166">
    <property type="entry name" value="FAD-bd_PCMH"/>
</dbReference>
<evidence type="ECO:0000256" key="4">
    <source>
        <dbReference type="ARBA" id="ARBA00023002"/>
    </source>
</evidence>
<evidence type="ECO:0000259" key="6">
    <source>
        <dbReference type="PROSITE" id="PS51387"/>
    </source>
</evidence>
<dbReference type="InterPro" id="IPR036318">
    <property type="entry name" value="FAD-bd_PCMH-like_sf"/>
</dbReference>
<comment type="caution">
    <text evidence="7">The sequence shown here is derived from an EMBL/GenBank/DDBJ whole genome shotgun (WGS) entry which is preliminary data.</text>
</comment>
<evidence type="ECO:0000256" key="2">
    <source>
        <dbReference type="ARBA" id="ARBA00022630"/>
    </source>
</evidence>
<evidence type="ECO:0000256" key="5">
    <source>
        <dbReference type="SAM" id="SignalP"/>
    </source>
</evidence>
<dbReference type="PANTHER" id="PTHR42973">
    <property type="entry name" value="BINDING OXIDOREDUCTASE, PUTATIVE (AFU_ORTHOLOGUE AFUA_1G17690)-RELATED"/>
    <property type="match status" value="1"/>
</dbReference>
<dbReference type="PROSITE" id="PS51387">
    <property type="entry name" value="FAD_PCMH"/>
    <property type="match status" value="1"/>
</dbReference>
<name>A0AA43QVN7_9LECA</name>
<evidence type="ECO:0000256" key="3">
    <source>
        <dbReference type="ARBA" id="ARBA00022827"/>
    </source>
</evidence>
<dbReference type="GO" id="GO:0071949">
    <property type="term" value="F:FAD binding"/>
    <property type="evidence" value="ECO:0007669"/>
    <property type="project" value="InterPro"/>
</dbReference>